<dbReference type="GO" id="GO:0043139">
    <property type="term" value="F:5'-3' DNA helicase activity"/>
    <property type="evidence" value="ECO:0007669"/>
    <property type="project" value="UniProtKB-UniRule"/>
</dbReference>
<protein>
    <recommendedName>
        <fullName evidence="6">ATP-dependent DNA helicase DinG</fullName>
        <ecNumber evidence="6">5.6.2.3</ecNumber>
    </recommendedName>
    <alternativeName>
        <fullName evidence="6">DNA 5'-3' helicase DinG</fullName>
    </alternativeName>
</protein>
<dbReference type="EMBL" id="DS999411">
    <property type="protein sequence ID" value="EED34453.1"/>
    <property type="molecule type" value="Genomic_DNA"/>
</dbReference>
<dbReference type="Gene3D" id="3.40.50.300">
    <property type="entry name" value="P-loop containing nucleotide triphosphate hydrolases"/>
    <property type="match status" value="2"/>
</dbReference>
<dbReference type="NCBIfam" id="NF008729">
    <property type="entry name" value="PRK11747.1"/>
    <property type="match status" value="1"/>
</dbReference>
<dbReference type="HOGENOM" id="CLU_012117_4_1_6"/>
<dbReference type="RefSeq" id="WP_009019201.1">
    <property type="nucleotide sequence ID" value="NZ_DS999411.1"/>
</dbReference>
<keyword evidence="2 6" id="KW-0547">Nucleotide-binding</keyword>
<dbReference type="eggNOG" id="COG1199">
    <property type="taxonomic scope" value="Bacteria"/>
</dbReference>
<keyword evidence="6" id="KW-0479">Metal-binding</keyword>
<evidence type="ECO:0000256" key="2">
    <source>
        <dbReference type="ARBA" id="ARBA00022741"/>
    </source>
</evidence>
<dbReference type="GO" id="GO:0006281">
    <property type="term" value="P:DNA repair"/>
    <property type="evidence" value="ECO:0007669"/>
    <property type="project" value="TreeGrafter"/>
</dbReference>
<dbReference type="GO" id="GO:0003677">
    <property type="term" value="F:DNA binding"/>
    <property type="evidence" value="ECO:0007669"/>
    <property type="project" value="UniProtKB-UniRule"/>
</dbReference>
<dbReference type="PANTHER" id="PTHR11472:SF59">
    <property type="entry name" value="ATP-DEPENDENT DNA HELICASE DING"/>
    <property type="match status" value="1"/>
</dbReference>
<feature type="binding site" evidence="6">
    <location>
        <position position="200"/>
    </location>
    <ligand>
        <name>[4Fe-4S] cluster</name>
        <dbReference type="ChEBI" id="CHEBI:49883"/>
    </ligand>
</feature>
<dbReference type="GO" id="GO:0016887">
    <property type="term" value="F:ATP hydrolysis activity"/>
    <property type="evidence" value="ECO:0007669"/>
    <property type="project" value="RHEA"/>
</dbReference>
<dbReference type="GO" id="GO:0046872">
    <property type="term" value="F:metal ion binding"/>
    <property type="evidence" value="ECO:0007669"/>
    <property type="project" value="UniProtKB-KW"/>
</dbReference>
<evidence type="ECO:0000256" key="6">
    <source>
        <dbReference type="HAMAP-Rule" id="MF_02205"/>
    </source>
</evidence>
<name>B8KSR7_9GAMM</name>
<keyword evidence="6" id="KW-0413">Isomerase</keyword>
<dbReference type="InterPro" id="IPR006555">
    <property type="entry name" value="ATP-dep_Helicase_C"/>
</dbReference>
<evidence type="ECO:0000256" key="4">
    <source>
        <dbReference type="ARBA" id="ARBA00022840"/>
    </source>
</evidence>
<proteinExistence type="inferred from homology"/>
<accession>B8KSR7</accession>
<dbReference type="InterPro" id="IPR027417">
    <property type="entry name" value="P-loop_NTPase"/>
</dbReference>
<comment type="catalytic activity">
    <reaction evidence="6">
        <text>ATP + H2O = ADP + phosphate + H(+)</text>
        <dbReference type="Rhea" id="RHEA:13065"/>
        <dbReference type="ChEBI" id="CHEBI:15377"/>
        <dbReference type="ChEBI" id="CHEBI:15378"/>
        <dbReference type="ChEBI" id="CHEBI:30616"/>
        <dbReference type="ChEBI" id="CHEBI:43474"/>
        <dbReference type="ChEBI" id="CHEBI:456216"/>
        <dbReference type="EC" id="5.6.2.3"/>
    </reaction>
</comment>
<evidence type="ECO:0000259" key="7">
    <source>
        <dbReference type="PROSITE" id="PS51193"/>
    </source>
</evidence>
<evidence type="ECO:0000256" key="5">
    <source>
        <dbReference type="ARBA" id="ARBA00023125"/>
    </source>
</evidence>
<gene>
    <name evidence="6 8" type="primary">dinG</name>
    <name evidence="8" type="ORF">NOR51B_390</name>
</gene>
<dbReference type="InterPro" id="IPR045028">
    <property type="entry name" value="DinG/Rad3-like"/>
</dbReference>
<dbReference type="AlphaFoldDB" id="B8KSR7"/>
<evidence type="ECO:0000313" key="8">
    <source>
        <dbReference type="EMBL" id="EED34453.1"/>
    </source>
</evidence>
<dbReference type="EC" id="5.6.2.3" evidence="6"/>
<organism evidence="8 9">
    <name type="scientific">Luminiphilus syltensis NOR5-1B</name>
    <dbReference type="NCBI Taxonomy" id="565045"/>
    <lineage>
        <taxon>Bacteria</taxon>
        <taxon>Pseudomonadati</taxon>
        <taxon>Pseudomonadota</taxon>
        <taxon>Gammaproteobacteria</taxon>
        <taxon>Cellvibrionales</taxon>
        <taxon>Halieaceae</taxon>
        <taxon>Luminiphilus</taxon>
    </lineage>
</organism>
<dbReference type="PROSITE" id="PS51193">
    <property type="entry name" value="HELICASE_ATP_BIND_2"/>
    <property type="match status" value="1"/>
</dbReference>
<dbReference type="STRING" id="565045.NOR51B_390"/>
<sequence>MSPNLLDEAMKEEIRAAYLQLVSSRGLAPRVGQRQMIAEIANALGDPQAPEPIAVVEAGTGTGKTIAYTVAALPVARARQKQLVIATATVALQEQLISKDLPDILHHSGLNFRVQLAKGRGRYVCLQKLDHQLEGRAGTAPLIPLYPDEMGASGLSDAGPVFEAMLDALAGSSWDGDLDNWTGVLEPSARRAVTTDHVQCSGRRCPHVTNCSFFKARDGLLDADVIVTNHDLVLSDLKLGGGVILPAPEDCLIIFDEGHQLPDKCLSHFTLSAPIGVLRQSMRDAGGWIARDADSLGLSVGDLALLEQLESSAMDLDQLLDGVGAWCWDYIDQQDGESRDHRFEHGIAPTELIAMATPLADSWRQHLSLAQRFEMSIEGHLENAQGENRDLLEIALVNAGTMVARAESQCGLWSSYSDSAEPDELKPWARWMRHSGSEDSITLLASPVLAGDLLHQHIWSRVAGAVVTSATLSALGTFDRFRSRSGVPQGARFKQVISPFDSKRAQFIVPPMSADPSDAAGHTVELIELLPQLVANDRGTLVLFSSRRQMEEVAAGIEATIDRLVLMQDTLSKGALLDRHRDHIDAGHSSMILGLASFAEGIDLPGVYCDHVIIAKLPFAVPDSPLEAAHAELLERQGRNPFMEISVPDAALKLVQASGRLLRTETDSGTVTLLDRRVITRRYGRAIMDSLPRFEFNLAP</sequence>
<keyword evidence="9" id="KW-1185">Reference proteome</keyword>
<feature type="domain" description="Helicase ATP-binding" evidence="7">
    <location>
        <begin position="19"/>
        <end position="323"/>
    </location>
</feature>
<comment type="function">
    <text evidence="6">DNA-dependent ATPase and 5'-3' DNA helicase. Unwinds D-loops, R-loops, forked DNA and G-quadruplex DNA.</text>
</comment>
<dbReference type="Proteomes" id="UP000004699">
    <property type="component" value="Unassembled WGS sequence"/>
</dbReference>
<evidence type="ECO:0000313" key="9">
    <source>
        <dbReference type="Proteomes" id="UP000004699"/>
    </source>
</evidence>
<dbReference type="HAMAP" id="MF_02205">
    <property type="entry name" value="DinG_proteobact"/>
    <property type="match status" value="1"/>
</dbReference>
<keyword evidence="6 8" id="KW-0347">Helicase</keyword>
<dbReference type="SMART" id="SM00491">
    <property type="entry name" value="HELICc2"/>
    <property type="match status" value="1"/>
</dbReference>
<keyword evidence="6" id="KW-0411">Iron-sulfur</keyword>
<keyword evidence="5 6" id="KW-0238">DNA-binding</keyword>
<dbReference type="PANTHER" id="PTHR11472">
    <property type="entry name" value="DNA REPAIR DEAD HELICASE RAD3/XP-D SUBFAMILY MEMBER"/>
    <property type="match status" value="1"/>
</dbReference>
<evidence type="ECO:0000256" key="1">
    <source>
        <dbReference type="ARBA" id="ARBA00022485"/>
    </source>
</evidence>
<dbReference type="GO" id="GO:0033677">
    <property type="term" value="F:DNA/RNA helicase activity"/>
    <property type="evidence" value="ECO:0007669"/>
    <property type="project" value="TreeGrafter"/>
</dbReference>
<dbReference type="InterPro" id="IPR039000">
    <property type="entry name" value="DinG_proteobact"/>
</dbReference>
<keyword evidence="1 6" id="KW-0004">4Fe-4S</keyword>
<feature type="binding site" evidence="6">
    <location>
        <position position="205"/>
    </location>
    <ligand>
        <name>[4Fe-4S] cluster</name>
        <dbReference type="ChEBI" id="CHEBI:49883"/>
    </ligand>
</feature>
<keyword evidence="4 6" id="KW-0067">ATP-binding</keyword>
<comment type="cofactor">
    <cofactor evidence="6">
        <name>[4Fe-4S] cluster</name>
        <dbReference type="ChEBI" id="CHEBI:49883"/>
    </cofactor>
    <text evidence="6">Binds 1 [4Fe-4S] cluster.</text>
</comment>
<feature type="binding site" evidence="6">
    <location>
        <position position="211"/>
    </location>
    <ligand>
        <name>[4Fe-4S] cluster</name>
        <dbReference type="ChEBI" id="CHEBI:49883"/>
    </ligand>
</feature>
<keyword evidence="6" id="KW-0408">Iron</keyword>
<feature type="binding site" evidence="6">
    <location>
        <position position="125"/>
    </location>
    <ligand>
        <name>[4Fe-4S] cluster</name>
        <dbReference type="ChEBI" id="CHEBI:49883"/>
    </ligand>
</feature>
<evidence type="ECO:0000256" key="3">
    <source>
        <dbReference type="ARBA" id="ARBA00022801"/>
    </source>
</evidence>
<keyword evidence="3 6" id="KW-0378">Hydrolase</keyword>
<dbReference type="GO" id="GO:0005524">
    <property type="term" value="F:ATP binding"/>
    <property type="evidence" value="ECO:0007669"/>
    <property type="project" value="UniProtKB-UniRule"/>
</dbReference>
<dbReference type="InterPro" id="IPR014013">
    <property type="entry name" value="Helic_SF1/SF2_ATP-bd_DinG/Rad3"/>
</dbReference>
<comment type="similarity">
    <text evidence="6">Belongs to the helicase family. DinG subfamily. Type 1 sub-subfamily.</text>
</comment>
<dbReference type="Pfam" id="PF13307">
    <property type="entry name" value="Helicase_C_2"/>
    <property type="match status" value="1"/>
</dbReference>
<reference evidence="9" key="1">
    <citation type="journal article" date="2013" name="BMC Microbiol.">
        <title>Taxonomy and evolution of bacteriochlorophyll a-containing members of the OM60/NOR5 clade of marine gammaproteobacteria: description of Luminiphilus syltensis gen. nov., sp. nov., reclassification of Haliea rubra as Pseudohaliea rubra gen. nov., comb. nov., and emendation of Chromatocurvus halotolerans.</title>
        <authorList>
            <person name="Spring S."/>
            <person name="Riedel T."/>
            <person name="Sproer C."/>
            <person name="Yan S."/>
            <person name="Harder J."/>
            <person name="Fuchs B.M."/>
        </authorList>
    </citation>
    <scope>NUCLEOTIDE SEQUENCE [LARGE SCALE GENOMIC DNA]</scope>
    <source>
        <strain evidence="9">NOR51-B</strain>
    </source>
</reference>
<dbReference type="SUPFAM" id="SSF52540">
    <property type="entry name" value="P-loop containing nucleoside triphosphate hydrolases"/>
    <property type="match status" value="2"/>
</dbReference>
<dbReference type="GO" id="GO:0009432">
    <property type="term" value="P:SOS response"/>
    <property type="evidence" value="ECO:0007669"/>
    <property type="project" value="TreeGrafter"/>
</dbReference>
<dbReference type="GO" id="GO:0051539">
    <property type="term" value="F:4 iron, 4 sulfur cluster binding"/>
    <property type="evidence" value="ECO:0007669"/>
    <property type="project" value="UniProtKB-UniRule"/>
</dbReference>